<evidence type="ECO:0000313" key="3">
    <source>
        <dbReference type="EMBL" id="VIP05522.1"/>
    </source>
</evidence>
<dbReference type="InterPro" id="IPR050261">
    <property type="entry name" value="FrsA_esterase"/>
</dbReference>
<dbReference type="PANTHER" id="PTHR22946">
    <property type="entry name" value="DIENELACTONE HYDROLASE DOMAIN-CONTAINING PROTEIN-RELATED"/>
    <property type="match status" value="1"/>
</dbReference>
<dbReference type="SUPFAM" id="SSF53474">
    <property type="entry name" value="alpha/beta-Hydrolases"/>
    <property type="match status" value="1"/>
</dbReference>
<evidence type="ECO:0000313" key="4">
    <source>
        <dbReference type="Proteomes" id="UP000464378"/>
    </source>
</evidence>
<dbReference type="PROSITE" id="PS51257">
    <property type="entry name" value="PROKAR_LIPOPROTEIN"/>
    <property type="match status" value="1"/>
</dbReference>
<dbReference type="Gene3D" id="3.40.50.1820">
    <property type="entry name" value="alpha/beta hydrolase"/>
    <property type="match status" value="1"/>
</dbReference>
<sequence length="409" mass="44491">MHRIRACLIGIVALSALIGCGKRPNRKPIRPVEISRTAAPILDKILQETQSKFAPDWPAVQIRVLPDGELQADIVAVNSQSWASEYLSGGVPIVVSEEDLTKIQNGKILTITNSSNPPRFGFVNFPAQPQGKLVDARKNFSTRLTKKSHPQGSAGYPPRETFNLVLYPTSLGFFEAFLSKLPKDDQKHPAIIWITGGDCNTIDQGCYNQGPYSADQSASAYREAGIVMMFPSLRGGNSNPGQKEGFLGEVDDVIAAADFLAKQPGIDPNRIYLGGHSTGGTLVLLAAASSSKFRAVFSFGPADTPVGYPEEFTPFDTNDPFEVELRAPIKWLQDITTPTFLFEGAKEPSNADAVHAMSNRVPLVQGFVVQGRDHFTVLAVNNLIAERILADTGPTCNLKFSEPDFAQFR</sequence>
<dbReference type="Pfam" id="PF00326">
    <property type="entry name" value="Peptidase_S9"/>
    <property type="match status" value="1"/>
</dbReference>
<dbReference type="InParanoid" id="A0A6C2YXI5"/>
<dbReference type="KEGG" id="tim:GMBLW1_36710"/>
<dbReference type="GO" id="GO:0006508">
    <property type="term" value="P:proteolysis"/>
    <property type="evidence" value="ECO:0007669"/>
    <property type="project" value="InterPro"/>
</dbReference>
<dbReference type="InterPro" id="IPR001375">
    <property type="entry name" value="Peptidase_S9_cat"/>
</dbReference>
<organism evidence="3">
    <name type="scientific">Tuwongella immobilis</name>
    <dbReference type="NCBI Taxonomy" id="692036"/>
    <lineage>
        <taxon>Bacteria</taxon>
        <taxon>Pseudomonadati</taxon>
        <taxon>Planctomycetota</taxon>
        <taxon>Planctomycetia</taxon>
        <taxon>Gemmatales</taxon>
        <taxon>Gemmataceae</taxon>
        <taxon>Tuwongella</taxon>
    </lineage>
</organism>
<feature type="domain" description="Peptidase S9 prolyl oligopeptidase catalytic" evidence="2">
    <location>
        <begin position="217"/>
        <end position="299"/>
    </location>
</feature>
<name>A0A6C2YXI5_9BACT</name>
<reference evidence="3" key="1">
    <citation type="submission" date="2019-04" db="EMBL/GenBank/DDBJ databases">
        <authorList>
            <consortium name="Science for Life Laboratories"/>
        </authorList>
    </citation>
    <scope>NUCLEOTIDE SEQUENCE</scope>
    <source>
        <strain evidence="3">MBLW1</strain>
    </source>
</reference>
<dbReference type="InterPro" id="IPR029058">
    <property type="entry name" value="AB_hydrolase_fold"/>
</dbReference>
<dbReference type="AlphaFoldDB" id="A0A6C2YXI5"/>
<proteinExistence type="predicted"/>
<evidence type="ECO:0000256" key="1">
    <source>
        <dbReference type="ARBA" id="ARBA00022801"/>
    </source>
</evidence>
<dbReference type="Proteomes" id="UP000464378">
    <property type="component" value="Chromosome"/>
</dbReference>
<keyword evidence="4" id="KW-1185">Reference proteome</keyword>
<dbReference type="PANTHER" id="PTHR22946:SF9">
    <property type="entry name" value="POLYKETIDE TRANSFERASE AF380"/>
    <property type="match status" value="1"/>
</dbReference>
<dbReference type="GO" id="GO:0052689">
    <property type="term" value="F:carboxylic ester hydrolase activity"/>
    <property type="evidence" value="ECO:0007669"/>
    <property type="project" value="UniProtKB-ARBA"/>
</dbReference>
<protein>
    <recommendedName>
        <fullName evidence="2">Peptidase S9 prolyl oligopeptidase catalytic domain-containing protein</fullName>
    </recommendedName>
</protein>
<dbReference type="GO" id="GO:0008236">
    <property type="term" value="F:serine-type peptidase activity"/>
    <property type="evidence" value="ECO:0007669"/>
    <property type="project" value="InterPro"/>
</dbReference>
<dbReference type="EMBL" id="LR586016">
    <property type="protein sequence ID" value="VIP05522.1"/>
    <property type="molecule type" value="Genomic_DNA"/>
</dbReference>
<evidence type="ECO:0000259" key="2">
    <source>
        <dbReference type="Pfam" id="PF00326"/>
    </source>
</evidence>
<gene>
    <name evidence="3" type="ORF">GMBLW1_36710</name>
</gene>
<dbReference type="EMBL" id="LR593887">
    <property type="protein sequence ID" value="VTS08400.1"/>
    <property type="molecule type" value="Genomic_DNA"/>
</dbReference>
<keyword evidence="1 3" id="KW-0378">Hydrolase</keyword>
<dbReference type="RefSeq" id="WP_162660586.1">
    <property type="nucleotide sequence ID" value="NZ_LR593887.1"/>
</dbReference>
<accession>A0A6C2YXI5</accession>